<dbReference type="CDD" id="cd06530">
    <property type="entry name" value="S26_SPase_I"/>
    <property type="match status" value="1"/>
</dbReference>
<evidence type="ECO:0000256" key="2">
    <source>
        <dbReference type="ARBA" id="ARBA00022692"/>
    </source>
</evidence>
<evidence type="ECO:0000256" key="4">
    <source>
        <dbReference type="ARBA" id="ARBA00023136"/>
    </source>
</evidence>
<evidence type="ECO:0000256" key="1">
    <source>
        <dbReference type="ARBA" id="ARBA00004370"/>
    </source>
</evidence>
<dbReference type="Gene3D" id="2.10.109.10">
    <property type="entry name" value="Umud Fragment, subunit A"/>
    <property type="match status" value="1"/>
</dbReference>
<proteinExistence type="predicted"/>
<feature type="transmembrane region" description="Helical" evidence="6">
    <location>
        <begin position="9"/>
        <end position="29"/>
    </location>
</feature>
<evidence type="ECO:0000256" key="3">
    <source>
        <dbReference type="ARBA" id="ARBA00022989"/>
    </source>
</evidence>
<organism evidence="8 9">
    <name type="scientific">Varibaculum cambriense</name>
    <dbReference type="NCBI Taxonomy" id="184870"/>
    <lineage>
        <taxon>Bacteria</taxon>
        <taxon>Bacillati</taxon>
        <taxon>Actinomycetota</taxon>
        <taxon>Actinomycetes</taxon>
        <taxon>Actinomycetales</taxon>
        <taxon>Actinomycetaceae</taxon>
        <taxon>Varibaculum</taxon>
    </lineage>
</organism>
<evidence type="ECO:0000313" key="8">
    <source>
        <dbReference type="EMBL" id="PMB89437.1"/>
    </source>
</evidence>
<feature type="domain" description="Peptidase S26" evidence="7">
    <location>
        <begin position="26"/>
        <end position="94"/>
    </location>
</feature>
<dbReference type="Proteomes" id="UP000243201">
    <property type="component" value="Unassembled WGS sequence"/>
</dbReference>
<accession>A0ABX4UPT6</accession>
<dbReference type="SUPFAM" id="SSF51306">
    <property type="entry name" value="LexA/Signal peptidase"/>
    <property type="match status" value="1"/>
</dbReference>
<evidence type="ECO:0000256" key="5">
    <source>
        <dbReference type="NCBIfam" id="TIGR02228"/>
    </source>
</evidence>
<dbReference type="InterPro" id="IPR036286">
    <property type="entry name" value="LexA/Signal_pep-like_sf"/>
</dbReference>
<comment type="caution">
    <text evidence="8">The sequence shown here is derived from an EMBL/GenBank/DDBJ whole genome shotgun (WGS) entry which is preliminary data.</text>
</comment>
<comment type="subcellular location">
    <subcellularLocation>
        <location evidence="1">Membrane</location>
    </subcellularLocation>
</comment>
<keyword evidence="4 6" id="KW-0472">Membrane</keyword>
<protein>
    <recommendedName>
        <fullName evidence="5">Signal peptidase I</fullName>
        <ecNumber evidence="5">3.4.21.89</ecNumber>
    </recommendedName>
</protein>
<keyword evidence="2 6" id="KW-0812">Transmembrane</keyword>
<feature type="transmembrane region" description="Helical" evidence="6">
    <location>
        <begin position="129"/>
        <end position="146"/>
    </location>
</feature>
<dbReference type="EMBL" id="PNGC01000002">
    <property type="protein sequence ID" value="PMB89437.1"/>
    <property type="molecule type" value="Genomic_DNA"/>
</dbReference>
<evidence type="ECO:0000313" key="9">
    <source>
        <dbReference type="Proteomes" id="UP000243201"/>
    </source>
</evidence>
<dbReference type="InterPro" id="IPR019533">
    <property type="entry name" value="Peptidase_S26"/>
</dbReference>
<sequence length="158" mass="16906">MQMRILKKLLGALGTLGIIGILVVNLYPICAGGKIYQIETGSMEPTIKTGSYVLIRPSEELKTGQVVMFDQPGYPVPIVHRVVAVNAGGQALTTRGDANGADDASIDRSQVRGIVTDVFSQYGVYYRPYQIGAGILSLCLVGLSLLKASKKGRHIKDA</sequence>
<dbReference type="Pfam" id="PF10502">
    <property type="entry name" value="Peptidase_S26"/>
    <property type="match status" value="1"/>
</dbReference>
<dbReference type="EC" id="3.4.21.89" evidence="5"/>
<dbReference type="InterPro" id="IPR001733">
    <property type="entry name" value="Peptidase_S26B"/>
</dbReference>
<reference evidence="8 9" key="1">
    <citation type="submission" date="2017-09" db="EMBL/GenBank/DDBJ databases">
        <title>Bacterial strain isolated from the female urinary microbiota.</title>
        <authorList>
            <person name="Thomas-White K."/>
            <person name="Kumar N."/>
            <person name="Forster S."/>
            <person name="Putonti C."/>
            <person name="Lawley T."/>
            <person name="Wolfe A.J."/>
        </authorList>
    </citation>
    <scope>NUCLEOTIDE SEQUENCE [LARGE SCALE GENOMIC DNA]</scope>
    <source>
        <strain evidence="8 9">UMB0744</strain>
    </source>
</reference>
<evidence type="ECO:0000259" key="7">
    <source>
        <dbReference type="Pfam" id="PF10502"/>
    </source>
</evidence>
<keyword evidence="3 6" id="KW-1133">Transmembrane helix</keyword>
<dbReference type="PANTHER" id="PTHR10806:SF6">
    <property type="entry name" value="SIGNAL PEPTIDASE COMPLEX CATALYTIC SUBUNIT SEC11"/>
    <property type="match status" value="1"/>
</dbReference>
<gene>
    <name evidence="8" type="ORF">CJ240_06625</name>
</gene>
<keyword evidence="9" id="KW-1185">Reference proteome</keyword>
<dbReference type="PANTHER" id="PTHR10806">
    <property type="entry name" value="SIGNAL PEPTIDASE COMPLEX CATALYTIC SUBUNIT SEC11"/>
    <property type="match status" value="1"/>
</dbReference>
<dbReference type="NCBIfam" id="TIGR02228">
    <property type="entry name" value="sigpep_I_arch"/>
    <property type="match status" value="1"/>
</dbReference>
<name>A0ABX4UPT6_9ACTO</name>
<evidence type="ECO:0000256" key="6">
    <source>
        <dbReference type="SAM" id="Phobius"/>
    </source>
</evidence>